<accession>A0A561D2B7</accession>
<feature type="domain" description="N-acetylmuramoyl-L-alanine amidase" evidence="10">
    <location>
        <begin position="11"/>
        <end position="152"/>
    </location>
</feature>
<dbReference type="PANTHER" id="PTHR30417:SF11">
    <property type="entry name" value="N-ACETYLMURAMOYL-L-ALANINE AMIDASE XLYA"/>
    <property type="match status" value="1"/>
</dbReference>
<evidence type="ECO:0000256" key="9">
    <source>
        <dbReference type="ARBA" id="ARBA00032390"/>
    </source>
</evidence>
<sequence>MNIIQRFIPASSTDTRPGIKMVPKYITIHETDNPNPGADAEAHARLQERGNDRSASWHLQIDDHEAIQSIPFNEVAWAAGDGRSGTGNTSSIHIEICVNSDGDFKKAVANAAEVTNQLMKTYHIPIANVVQHNHWSGKNCPRNLRSGAKGVTWNDFINMVKSGMVQPDQSSPAALVEPVFIHSNTIIQRVRALVRTDIRKAPSHAAEFVRDAMPGEEFNVYARLGDWHNVGRDNWIDGNGGKNLYWIDNPASKTQAAAKPSFPYPGHLLKRGSTGDDVKRIQRVVGIEAVGIFGPRTEENVKAFQQRHGLTPDGIVGPKTWEAMFG</sequence>
<dbReference type="GO" id="GO:0071555">
    <property type="term" value="P:cell wall organization"/>
    <property type="evidence" value="ECO:0007669"/>
    <property type="project" value="UniProtKB-KW"/>
</dbReference>
<dbReference type="PANTHER" id="PTHR30417">
    <property type="entry name" value="N-ACETYLMURAMOYL-L-ALANINE AMIDASE AMID"/>
    <property type="match status" value="1"/>
</dbReference>
<comment type="caution">
    <text evidence="11">The sequence shown here is derived from an EMBL/GenBank/DDBJ whole genome shotgun (WGS) entry which is preliminary data.</text>
</comment>
<dbReference type="InterPro" id="IPR051206">
    <property type="entry name" value="NAMLAA_amidase_2"/>
</dbReference>
<evidence type="ECO:0000256" key="2">
    <source>
        <dbReference type="ARBA" id="ARBA00007553"/>
    </source>
</evidence>
<dbReference type="CDD" id="cd06583">
    <property type="entry name" value="PGRP"/>
    <property type="match status" value="1"/>
</dbReference>
<dbReference type="SUPFAM" id="SSF55846">
    <property type="entry name" value="N-acetylmuramoyl-L-alanine amidase-like"/>
    <property type="match status" value="1"/>
</dbReference>
<evidence type="ECO:0000256" key="4">
    <source>
        <dbReference type="ARBA" id="ARBA00022801"/>
    </source>
</evidence>
<dbReference type="InterPro" id="IPR036365">
    <property type="entry name" value="PGBD-like_sf"/>
</dbReference>
<keyword evidence="12" id="KW-1185">Reference proteome</keyword>
<name>A0A561D2B7_9BACI</name>
<dbReference type="GO" id="GO:0009254">
    <property type="term" value="P:peptidoglycan turnover"/>
    <property type="evidence" value="ECO:0007669"/>
    <property type="project" value="TreeGrafter"/>
</dbReference>
<dbReference type="InterPro" id="IPR002477">
    <property type="entry name" value="Peptidoglycan-bd-like"/>
</dbReference>
<dbReference type="SUPFAM" id="SSF47090">
    <property type="entry name" value="PGBD-like"/>
    <property type="match status" value="1"/>
</dbReference>
<evidence type="ECO:0000313" key="12">
    <source>
        <dbReference type="Proteomes" id="UP000319671"/>
    </source>
</evidence>
<reference evidence="11 12" key="1">
    <citation type="submission" date="2019-06" db="EMBL/GenBank/DDBJ databases">
        <title>Sorghum-associated microbial communities from plants grown in Nebraska, USA.</title>
        <authorList>
            <person name="Schachtman D."/>
        </authorList>
    </citation>
    <scope>NUCLEOTIDE SEQUENCE [LARGE SCALE GENOMIC DNA]</scope>
    <source>
        <strain evidence="11 12">2482</strain>
    </source>
</reference>
<dbReference type="Pfam" id="PF01471">
    <property type="entry name" value="PG_binding_1"/>
    <property type="match status" value="1"/>
</dbReference>
<proteinExistence type="inferred from homology"/>
<dbReference type="RefSeq" id="WP_144566639.1">
    <property type="nucleotide sequence ID" value="NZ_VIVN01000010.1"/>
</dbReference>
<dbReference type="InterPro" id="IPR036366">
    <property type="entry name" value="PGBDSf"/>
</dbReference>
<dbReference type="EC" id="3.5.1.28" evidence="3"/>
<evidence type="ECO:0000256" key="1">
    <source>
        <dbReference type="ARBA" id="ARBA00001561"/>
    </source>
</evidence>
<dbReference type="AlphaFoldDB" id="A0A561D2B7"/>
<evidence type="ECO:0000256" key="5">
    <source>
        <dbReference type="ARBA" id="ARBA00022969"/>
    </source>
</evidence>
<dbReference type="InterPro" id="IPR036505">
    <property type="entry name" value="Amidase/PGRP_sf"/>
</dbReference>
<organism evidence="11 12">
    <name type="scientific">Neobacillus bataviensis</name>
    <dbReference type="NCBI Taxonomy" id="220685"/>
    <lineage>
        <taxon>Bacteria</taxon>
        <taxon>Bacillati</taxon>
        <taxon>Bacillota</taxon>
        <taxon>Bacilli</taxon>
        <taxon>Bacillales</taxon>
        <taxon>Bacillaceae</taxon>
        <taxon>Neobacillus</taxon>
    </lineage>
</organism>
<keyword evidence="7" id="KW-0961">Cell wall biogenesis/degradation</keyword>
<dbReference type="SMART" id="SM00644">
    <property type="entry name" value="Ami_2"/>
    <property type="match status" value="1"/>
</dbReference>
<evidence type="ECO:0000313" key="11">
    <source>
        <dbReference type="EMBL" id="TWD97407.1"/>
    </source>
</evidence>
<keyword evidence="6" id="KW-0178">Competence</keyword>
<protein>
    <recommendedName>
        <fullName evidence="3">N-acetylmuramoyl-L-alanine amidase</fullName>
        <ecNumber evidence="3">3.5.1.28</ecNumber>
    </recommendedName>
    <alternativeName>
        <fullName evidence="9">Autolysin</fullName>
    </alternativeName>
    <alternativeName>
        <fullName evidence="8">Cell wall hydrolase</fullName>
    </alternativeName>
</protein>
<evidence type="ECO:0000256" key="6">
    <source>
        <dbReference type="ARBA" id="ARBA00023287"/>
    </source>
</evidence>
<dbReference type="GO" id="GO:0009253">
    <property type="term" value="P:peptidoglycan catabolic process"/>
    <property type="evidence" value="ECO:0007669"/>
    <property type="project" value="InterPro"/>
</dbReference>
<comment type="catalytic activity">
    <reaction evidence="1">
        <text>Hydrolyzes the link between N-acetylmuramoyl residues and L-amino acid residues in certain cell-wall glycopeptides.</text>
        <dbReference type="EC" id="3.5.1.28"/>
    </reaction>
</comment>
<keyword evidence="4" id="KW-0378">Hydrolase</keyword>
<dbReference type="GO" id="GO:0030420">
    <property type="term" value="P:establishment of competence for transformation"/>
    <property type="evidence" value="ECO:0007669"/>
    <property type="project" value="UniProtKB-KW"/>
</dbReference>
<gene>
    <name evidence="11" type="ORF">FB550_11012</name>
</gene>
<dbReference type="Pfam" id="PF01510">
    <property type="entry name" value="Amidase_2"/>
    <property type="match status" value="1"/>
</dbReference>
<evidence type="ECO:0000256" key="7">
    <source>
        <dbReference type="ARBA" id="ARBA00023316"/>
    </source>
</evidence>
<dbReference type="EMBL" id="VIVN01000010">
    <property type="protein sequence ID" value="TWD97407.1"/>
    <property type="molecule type" value="Genomic_DNA"/>
</dbReference>
<dbReference type="GO" id="GO:0008745">
    <property type="term" value="F:N-acetylmuramoyl-L-alanine amidase activity"/>
    <property type="evidence" value="ECO:0007669"/>
    <property type="project" value="UniProtKB-EC"/>
</dbReference>
<dbReference type="Proteomes" id="UP000319671">
    <property type="component" value="Unassembled WGS sequence"/>
</dbReference>
<dbReference type="Gene3D" id="3.40.80.10">
    <property type="entry name" value="Peptidoglycan recognition protein-like"/>
    <property type="match status" value="1"/>
</dbReference>
<dbReference type="Gene3D" id="1.10.101.10">
    <property type="entry name" value="PGBD-like superfamily/PGBD"/>
    <property type="match status" value="1"/>
</dbReference>
<dbReference type="GO" id="GO:0030435">
    <property type="term" value="P:sporulation resulting in formation of a cellular spore"/>
    <property type="evidence" value="ECO:0007669"/>
    <property type="project" value="UniProtKB-KW"/>
</dbReference>
<evidence type="ECO:0000256" key="8">
    <source>
        <dbReference type="ARBA" id="ARBA00030881"/>
    </source>
</evidence>
<evidence type="ECO:0000259" key="10">
    <source>
        <dbReference type="SMART" id="SM00644"/>
    </source>
</evidence>
<evidence type="ECO:0000256" key="3">
    <source>
        <dbReference type="ARBA" id="ARBA00011901"/>
    </source>
</evidence>
<dbReference type="InterPro" id="IPR002502">
    <property type="entry name" value="Amidase_domain"/>
</dbReference>
<comment type="similarity">
    <text evidence="2">Belongs to the N-acetylmuramoyl-L-alanine amidase 2 family.</text>
</comment>
<keyword evidence="5" id="KW-0749">Sporulation</keyword>